<dbReference type="InterPro" id="IPR001789">
    <property type="entry name" value="Sig_transdc_resp-reg_receiver"/>
</dbReference>
<dbReference type="SMART" id="SM00387">
    <property type="entry name" value="HATPase_c"/>
    <property type="match status" value="1"/>
</dbReference>
<comment type="caution">
    <text evidence="11">The sequence shown here is derived from an EMBL/GenBank/DDBJ whole genome shotgun (WGS) entry which is preliminary data.</text>
</comment>
<dbReference type="InterPro" id="IPR003018">
    <property type="entry name" value="GAF"/>
</dbReference>
<evidence type="ECO:0000259" key="9">
    <source>
        <dbReference type="PROSITE" id="PS50109"/>
    </source>
</evidence>
<evidence type="ECO:0000256" key="1">
    <source>
        <dbReference type="ARBA" id="ARBA00000085"/>
    </source>
</evidence>
<dbReference type="Pfam" id="PF00512">
    <property type="entry name" value="HisKA"/>
    <property type="match status" value="1"/>
</dbReference>
<dbReference type="InterPro" id="IPR003594">
    <property type="entry name" value="HATPase_dom"/>
</dbReference>
<dbReference type="SUPFAM" id="SSF47384">
    <property type="entry name" value="Homodimeric domain of signal transducing histidine kinase"/>
    <property type="match status" value="1"/>
</dbReference>
<dbReference type="PROSITE" id="PS50109">
    <property type="entry name" value="HIS_KIN"/>
    <property type="match status" value="1"/>
</dbReference>
<keyword evidence="6" id="KW-0902">Two-component regulatory system</keyword>
<comment type="catalytic activity">
    <reaction evidence="1">
        <text>ATP + protein L-histidine = ADP + protein N-phospho-L-histidine.</text>
        <dbReference type="EC" id="2.7.13.3"/>
    </reaction>
</comment>
<dbReference type="EMBL" id="JASHIF010000023">
    <property type="protein sequence ID" value="MDI9861913.1"/>
    <property type="molecule type" value="Genomic_DNA"/>
</dbReference>
<evidence type="ECO:0000259" key="10">
    <source>
        <dbReference type="PROSITE" id="PS50110"/>
    </source>
</evidence>
<name>A0ABT6YFN8_9BACT</name>
<dbReference type="Gene3D" id="3.30.450.40">
    <property type="match status" value="1"/>
</dbReference>
<evidence type="ECO:0000256" key="7">
    <source>
        <dbReference type="PROSITE-ProRule" id="PRU00169"/>
    </source>
</evidence>
<dbReference type="Gene3D" id="1.10.287.130">
    <property type="match status" value="1"/>
</dbReference>
<dbReference type="SMART" id="SM00065">
    <property type="entry name" value="GAF"/>
    <property type="match status" value="1"/>
</dbReference>
<dbReference type="CDD" id="cd00082">
    <property type="entry name" value="HisKA"/>
    <property type="match status" value="1"/>
</dbReference>
<dbReference type="GO" id="GO:0005524">
    <property type="term" value="F:ATP binding"/>
    <property type="evidence" value="ECO:0007669"/>
    <property type="project" value="UniProtKB-KW"/>
</dbReference>
<keyword evidence="5" id="KW-0418">Kinase</keyword>
<dbReference type="PANTHER" id="PTHR45339:SF1">
    <property type="entry name" value="HYBRID SIGNAL TRANSDUCTION HISTIDINE KINASE J"/>
    <property type="match status" value="1"/>
</dbReference>
<dbReference type="InterPro" id="IPR003661">
    <property type="entry name" value="HisK_dim/P_dom"/>
</dbReference>
<dbReference type="SUPFAM" id="SSF52172">
    <property type="entry name" value="CheY-like"/>
    <property type="match status" value="1"/>
</dbReference>
<dbReference type="SUPFAM" id="SSF55874">
    <property type="entry name" value="ATPase domain of HSP90 chaperone/DNA topoisomerase II/histidine kinase"/>
    <property type="match status" value="1"/>
</dbReference>
<organism evidence="11 12">
    <name type="scientific">Flectobacillus roseus</name>
    <dbReference type="NCBI Taxonomy" id="502259"/>
    <lineage>
        <taxon>Bacteria</taxon>
        <taxon>Pseudomonadati</taxon>
        <taxon>Bacteroidota</taxon>
        <taxon>Cytophagia</taxon>
        <taxon>Cytophagales</taxon>
        <taxon>Flectobacillaceae</taxon>
        <taxon>Flectobacillus</taxon>
    </lineage>
</organism>
<keyword evidence="11" id="KW-0067">ATP-binding</keyword>
<sequence length="568" mass="64289">MKIPLLPSNESERLEALKSYYILDTLPERDYDSITQIAQEICQTPISLISLIDKDRQWFKSAKGIDIAETPRDTSFCGHTILNPYEPFIIENTLEDDRFYDNPFVTSEPGVQFYAGIPLVTSKGYALGTLCVIDNKPRSLADDQIEALKALANQVTNQFELRKKTIQLEKIKEDLEIKNQELEQAKLRLEDALKAKSVFLSMMSHEIRTPLHSILGNIHLLLEEQPRKEQEAPLKVLKFTGETLLSIINDILDYSKLEAQKVQIEQIPFNLVDLLNNIVEINWHRSKEKGNTIQLDLDANIPAFLEGDPTRLVQVINNLVSNAVKFTKNGQITIRAKVENKTHNHVDVKFEVIDNGIGISEESLPKIFDEFAQASIITTRQFGGTGLGLAIIKKILLLFNSEIHVESKLNQGSNFYFTVGFNIAQNQTYTTKELTDFDFNGYNILAVDDNEINLKIIARNLLKKGIKVDTCASPYEALKLVGAEKSYDLAIIDLQMPELNGFELTKEIRKIDPNLTIIASSADNNAETIKEAFAIGMNDYLLKPHTADELYLLLAKHLRYQNDHIINT</sequence>
<dbReference type="PROSITE" id="PS50110">
    <property type="entry name" value="RESPONSE_REGULATORY"/>
    <property type="match status" value="1"/>
</dbReference>
<evidence type="ECO:0000313" key="12">
    <source>
        <dbReference type="Proteomes" id="UP001236507"/>
    </source>
</evidence>
<dbReference type="InterPro" id="IPR029016">
    <property type="entry name" value="GAF-like_dom_sf"/>
</dbReference>
<proteinExistence type="predicted"/>
<dbReference type="PANTHER" id="PTHR45339">
    <property type="entry name" value="HYBRID SIGNAL TRANSDUCTION HISTIDINE KINASE J"/>
    <property type="match status" value="1"/>
</dbReference>
<dbReference type="Pfam" id="PF02518">
    <property type="entry name" value="HATPase_c"/>
    <property type="match status" value="1"/>
</dbReference>
<feature type="domain" description="Response regulatory" evidence="10">
    <location>
        <begin position="443"/>
        <end position="558"/>
    </location>
</feature>
<dbReference type="SMART" id="SM00388">
    <property type="entry name" value="HisKA"/>
    <property type="match status" value="1"/>
</dbReference>
<dbReference type="CDD" id="cd17546">
    <property type="entry name" value="REC_hyHK_CKI1_RcsC-like"/>
    <property type="match status" value="1"/>
</dbReference>
<feature type="coiled-coil region" evidence="8">
    <location>
        <begin position="161"/>
        <end position="195"/>
    </location>
</feature>
<dbReference type="Pfam" id="PF01590">
    <property type="entry name" value="GAF"/>
    <property type="match status" value="1"/>
</dbReference>
<gene>
    <name evidence="11" type="ORF">QM524_22010</name>
</gene>
<feature type="domain" description="Histidine kinase" evidence="9">
    <location>
        <begin position="202"/>
        <end position="423"/>
    </location>
</feature>
<accession>A0ABT6YFN8</accession>
<evidence type="ECO:0000256" key="6">
    <source>
        <dbReference type="ARBA" id="ARBA00023012"/>
    </source>
</evidence>
<feature type="modified residue" description="4-aspartylphosphate" evidence="7">
    <location>
        <position position="493"/>
    </location>
</feature>
<dbReference type="CDD" id="cd16922">
    <property type="entry name" value="HATPase_EvgS-ArcB-TorS-like"/>
    <property type="match status" value="1"/>
</dbReference>
<dbReference type="InterPro" id="IPR011006">
    <property type="entry name" value="CheY-like_superfamily"/>
</dbReference>
<evidence type="ECO:0000256" key="4">
    <source>
        <dbReference type="ARBA" id="ARBA00022679"/>
    </source>
</evidence>
<dbReference type="SUPFAM" id="SSF55781">
    <property type="entry name" value="GAF domain-like"/>
    <property type="match status" value="1"/>
</dbReference>
<keyword evidence="12" id="KW-1185">Reference proteome</keyword>
<evidence type="ECO:0000256" key="8">
    <source>
        <dbReference type="SAM" id="Coils"/>
    </source>
</evidence>
<evidence type="ECO:0000256" key="5">
    <source>
        <dbReference type="ARBA" id="ARBA00022777"/>
    </source>
</evidence>
<keyword evidence="4" id="KW-0808">Transferase</keyword>
<dbReference type="EC" id="2.7.13.3" evidence="2"/>
<keyword evidence="11" id="KW-0547">Nucleotide-binding</keyword>
<dbReference type="Pfam" id="PF00072">
    <property type="entry name" value="Response_reg"/>
    <property type="match status" value="1"/>
</dbReference>
<evidence type="ECO:0000256" key="2">
    <source>
        <dbReference type="ARBA" id="ARBA00012438"/>
    </source>
</evidence>
<dbReference type="RefSeq" id="WP_283346246.1">
    <property type="nucleotide sequence ID" value="NZ_JASHIF010000023.1"/>
</dbReference>
<reference evidence="11 12" key="1">
    <citation type="submission" date="2023-05" db="EMBL/GenBank/DDBJ databases">
        <title>Novel species of genus Flectobacillus isolated from stream in China.</title>
        <authorList>
            <person name="Lu H."/>
        </authorList>
    </citation>
    <scope>NUCLEOTIDE SEQUENCE [LARGE SCALE GENOMIC DNA]</scope>
    <source>
        <strain evidence="11 12">KCTC 42575</strain>
    </source>
</reference>
<evidence type="ECO:0000256" key="3">
    <source>
        <dbReference type="ARBA" id="ARBA00022553"/>
    </source>
</evidence>
<dbReference type="Gene3D" id="3.40.50.2300">
    <property type="match status" value="1"/>
</dbReference>
<dbReference type="InterPro" id="IPR036890">
    <property type="entry name" value="HATPase_C_sf"/>
</dbReference>
<dbReference type="PRINTS" id="PR00344">
    <property type="entry name" value="BCTRLSENSOR"/>
</dbReference>
<dbReference type="Proteomes" id="UP001236507">
    <property type="component" value="Unassembled WGS sequence"/>
</dbReference>
<evidence type="ECO:0000313" key="11">
    <source>
        <dbReference type="EMBL" id="MDI9861913.1"/>
    </source>
</evidence>
<dbReference type="InterPro" id="IPR036097">
    <property type="entry name" value="HisK_dim/P_sf"/>
</dbReference>
<protein>
    <recommendedName>
        <fullName evidence="2">histidine kinase</fullName>
        <ecNumber evidence="2">2.7.13.3</ecNumber>
    </recommendedName>
</protein>
<dbReference type="Gene3D" id="3.30.565.10">
    <property type="entry name" value="Histidine kinase-like ATPase, C-terminal domain"/>
    <property type="match status" value="1"/>
</dbReference>
<dbReference type="InterPro" id="IPR004358">
    <property type="entry name" value="Sig_transdc_His_kin-like_C"/>
</dbReference>
<keyword evidence="3 7" id="KW-0597">Phosphoprotein</keyword>
<dbReference type="SMART" id="SM00448">
    <property type="entry name" value="REC"/>
    <property type="match status" value="1"/>
</dbReference>
<dbReference type="InterPro" id="IPR005467">
    <property type="entry name" value="His_kinase_dom"/>
</dbReference>
<keyword evidence="8" id="KW-0175">Coiled coil</keyword>